<feature type="domain" description="UmuC" evidence="3">
    <location>
        <begin position="120"/>
        <end position="299"/>
    </location>
</feature>
<reference evidence="4 5" key="1">
    <citation type="submission" date="2024-07" db="EMBL/GenBank/DDBJ databases">
        <title>Section-level genome sequencing and comparative genomics of Aspergillus sections Usti and Cavernicolus.</title>
        <authorList>
            <consortium name="Lawrence Berkeley National Laboratory"/>
            <person name="Nybo J.L."/>
            <person name="Vesth T.C."/>
            <person name="Theobald S."/>
            <person name="Frisvad J.C."/>
            <person name="Larsen T.O."/>
            <person name="Kjaerboelling I."/>
            <person name="Rothschild-Mancinelli K."/>
            <person name="Lyhne E.K."/>
            <person name="Kogle M.E."/>
            <person name="Barry K."/>
            <person name="Clum A."/>
            <person name="Na H."/>
            <person name="Ledsgaard L."/>
            <person name="Lin J."/>
            <person name="Lipzen A."/>
            <person name="Kuo A."/>
            <person name="Riley R."/>
            <person name="Mondo S."/>
            <person name="Labutti K."/>
            <person name="Haridas S."/>
            <person name="Pangalinan J."/>
            <person name="Salamov A.A."/>
            <person name="Simmons B.A."/>
            <person name="Magnuson J.K."/>
            <person name="Chen J."/>
            <person name="Drula E."/>
            <person name="Henrissat B."/>
            <person name="Wiebenga A."/>
            <person name="Lubbers R.J."/>
            <person name="Gomes A.C."/>
            <person name="Macurrencykelacurrency M.R."/>
            <person name="Stajich J."/>
            <person name="Grigoriev I.V."/>
            <person name="Mortensen U.H."/>
            <person name="De Vries R.P."/>
            <person name="Baker S.E."/>
            <person name="Andersen M.R."/>
        </authorList>
    </citation>
    <scope>NUCLEOTIDE SEQUENCE [LARGE SCALE GENOMIC DNA]</scope>
    <source>
        <strain evidence="4 5">CBS 449.75</strain>
    </source>
</reference>
<dbReference type="SUPFAM" id="SSF56672">
    <property type="entry name" value="DNA/RNA polymerases"/>
    <property type="match status" value="1"/>
</dbReference>
<dbReference type="InterPro" id="IPR036775">
    <property type="entry name" value="DNA_pol_Y-fam_lit_finger_sf"/>
</dbReference>
<dbReference type="Gene3D" id="3.40.1170.60">
    <property type="match status" value="1"/>
</dbReference>
<evidence type="ECO:0000313" key="5">
    <source>
        <dbReference type="Proteomes" id="UP001610432"/>
    </source>
</evidence>
<dbReference type="PANTHER" id="PTHR11076:SF33">
    <property type="entry name" value="DNA POLYMERASE KAPPA"/>
    <property type="match status" value="1"/>
</dbReference>
<gene>
    <name evidence="4" type="ORF">BJX67DRAFT_361458</name>
</gene>
<dbReference type="Gene3D" id="3.30.1490.100">
    <property type="entry name" value="DNA polymerase, Y-family, little finger domain"/>
    <property type="match status" value="1"/>
</dbReference>
<dbReference type="InterPro" id="IPR050116">
    <property type="entry name" value="DNA_polymerase-Y"/>
</dbReference>
<dbReference type="RefSeq" id="XP_070883334.1">
    <property type="nucleotide sequence ID" value="XM_071029870.1"/>
</dbReference>
<dbReference type="PANTHER" id="PTHR11076">
    <property type="entry name" value="DNA REPAIR POLYMERASE UMUC / TRANSFERASE FAMILY MEMBER"/>
    <property type="match status" value="1"/>
</dbReference>
<dbReference type="CDD" id="cd03586">
    <property type="entry name" value="PolY_Pol_IV_kappa"/>
    <property type="match status" value="1"/>
</dbReference>
<accession>A0ABR4LII4</accession>
<comment type="caution">
    <text evidence="4">The sequence shown here is derived from an EMBL/GenBank/DDBJ whole genome shotgun (WGS) entry which is preliminary data.</text>
</comment>
<feature type="compositionally biased region" description="Basic and acidic residues" evidence="2">
    <location>
        <begin position="607"/>
        <end position="616"/>
    </location>
</feature>
<dbReference type="Pfam" id="PF11799">
    <property type="entry name" value="IMS_C"/>
    <property type="match status" value="1"/>
</dbReference>
<dbReference type="Gene3D" id="3.30.160.60">
    <property type="entry name" value="Classic Zinc Finger"/>
    <property type="match status" value="1"/>
</dbReference>
<feature type="compositionally biased region" description="Basic and acidic residues" evidence="2">
    <location>
        <begin position="1"/>
        <end position="11"/>
    </location>
</feature>
<feature type="compositionally biased region" description="Polar residues" evidence="2">
    <location>
        <begin position="581"/>
        <end position="600"/>
    </location>
</feature>
<evidence type="ECO:0000313" key="4">
    <source>
        <dbReference type="EMBL" id="KAL2864355.1"/>
    </source>
</evidence>
<dbReference type="HAMAP" id="MF_01113">
    <property type="entry name" value="DNApol_IV"/>
    <property type="match status" value="1"/>
</dbReference>
<dbReference type="Proteomes" id="UP001610432">
    <property type="component" value="Unassembled WGS sequence"/>
</dbReference>
<feature type="region of interest" description="Disordered" evidence="2">
    <location>
        <begin position="1"/>
        <end position="30"/>
    </location>
</feature>
<organism evidence="4 5">
    <name type="scientific">Aspergillus lucknowensis</name>
    <dbReference type="NCBI Taxonomy" id="176173"/>
    <lineage>
        <taxon>Eukaryota</taxon>
        <taxon>Fungi</taxon>
        <taxon>Dikarya</taxon>
        <taxon>Ascomycota</taxon>
        <taxon>Pezizomycotina</taxon>
        <taxon>Eurotiomycetes</taxon>
        <taxon>Eurotiomycetidae</taxon>
        <taxon>Eurotiales</taxon>
        <taxon>Aspergillaceae</taxon>
        <taxon>Aspergillus</taxon>
        <taxon>Aspergillus subgen. Nidulantes</taxon>
    </lineage>
</organism>
<evidence type="ECO:0000256" key="2">
    <source>
        <dbReference type="SAM" id="MobiDB-lite"/>
    </source>
</evidence>
<dbReference type="Gene3D" id="1.10.150.810">
    <property type="match status" value="1"/>
</dbReference>
<name>A0ABR4LII4_9EURO</name>
<dbReference type="PROSITE" id="PS50173">
    <property type="entry name" value="UMUC"/>
    <property type="match status" value="1"/>
</dbReference>
<sequence length="622" mass="70520">MEEGREPRGKAPEQNPNSLPSDQVPKGNESLKYHLLGPSLTKAGQESVDQNKVSEIIYNASKGSKFFNHEQDRDRVLTEKIQRILKEKSRLESLNLSIDLKLADQLFAELESTRDLSQYVVHVDCDAFFAAVEELDRPELKTVPMAVGKGVLTTCNYEARKFGCRSGMATFVAMKLCPQLICLPQNFEKYTAKAQEIRAILARYDPNFESASIDEAYLNITSYCTEHQLNAEEAVSHMRAEILETTKISVSAGIAANAKIAKISSNRNKPNGQFCVPNTRDAIMEFMRELPMRKVNGVGRVFERELDAIGVKTCGDIYPQRAFLAKLFGEKAFHFLAQCYLGLGRTKIQPAESYERKSVGTERTFHEISTKEEFREKLWSCAQELEKDLSRTQFKGRTLVLKVKLASFEVLTRQYQPTRAVSTAKELFTSALPMLEKLEKEVPSMRLRLLGIRCTNLVSTKKFNMDFFGSAARRKPVQDATGDPTREQEISAEEAFEKAAREEFQDEMNDLEKLSQEIPENDVDQTGESLNLAITERIQDQPQYWDCPICSMPQVADDRQFNDHVDYCLSKQTIKEAVQDDSPQLQPETQPQAQSAPASSTRKRKPAARDTLDPRQKRLFFA</sequence>
<dbReference type="InterPro" id="IPR001126">
    <property type="entry name" value="UmuC"/>
</dbReference>
<evidence type="ECO:0000256" key="1">
    <source>
        <dbReference type="ARBA" id="ARBA00016178"/>
    </source>
</evidence>
<feature type="region of interest" description="Disordered" evidence="2">
    <location>
        <begin position="577"/>
        <end position="622"/>
    </location>
</feature>
<dbReference type="InterPro" id="IPR022880">
    <property type="entry name" value="DNApol_IV"/>
</dbReference>
<dbReference type="EMBL" id="JBFXLQ010000041">
    <property type="protein sequence ID" value="KAL2864355.1"/>
    <property type="molecule type" value="Genomic_DNA"/>
</dbReference>
<dbReference type="NCBIfam" id="NF002677">
    <property type="entry name" value="PRK02406.1"/>
    <property type="match status" value="1"/>
</dbReference>
<dbReference type="Gene3D" id="1.10.150.20">
    <property type="entry name" value="5' to 3' exonuclease, C-terminal subdomain"/>
    <property type="match status" value="1"/>
</dbReference>
<proteinExistence type="inferred from homology"/>
<evidence type="ECO:0000259" key="3">
    <source>
        <dbReference type="PROSITE" id="PS50173"/>
    </source>
</evidence>
<dbReference type="InterPro" id="IPR043502">
    <property type="entry name" value="DNA/RNA_pol_sf"/>
</dbReference>
<dbReference type="InterPro" id="IPR043128">
    <property type="entry name" value="Rev_trsase/Diguanyl_cyclase"/>
</dbReference>
<keyword evidence="5" id="KW-1185">Reference proteome</keyword>
<dbReference type="SUPFAM" id="SSF100879">
    <property type="entry name" value="Lesion bypass DNA polymerase (Y-family), little finger domain"/>
    <property type="match status" value="1"/>
</dbReference>
<dbReference type="GeneID" id="98144942"/>
<dbReference type="InterPro" id="IPR017961">
    <property type="entry name" value="DNA_pol_Y-fam_little_finger"/>
</dbReference>
<dbReference type="Pfam" id="PF00817">
    <property type="entry name" value="IMS"/>
    <property type="match status" value="1"/>
</dbReference>
<protein>
    <recommendedName>
        <fullName evidence="1">DNA polymerase kappa</fullName>
    </recommendedName>
</protein>
<dbReference type="Gene3D" id="3.30.70.270">
    <property type="match status" value="1"/>
</dbReference>